<dbReference type="OrthoDB" id="3618464at2"/>
<gene>
    <name evidence="2" type="ORF">SAMN05421507_1126</name>
</gene>
<feature type="region of interest" description="Disordered" evidence="1">
    <location>
        <begin position="43"/>
        <end position="84"/>
    </location>
</feature>
<dbReference type="Proteomes" id="UP000199691">
    <property type="component" value="Unassembled WGS sequence"/>
</dbReference>
<organism evidence="2 3">
    <name type="scientific">Lentzea jiangxiensis</name>
    <dbReference type="NCBI Taxonomy" id="641025"/>
    <lineage>
        <taxon>Bacteria</taxon>
        <taxon>Bacillati</taxon>
        <taxon>Actinomycetota</taxon>
        <taxon>Actinomycetes</taxon>
        <taxon>Pseudonocardiales</taxon>
        <taxon>Pseudonocardiaceae</taxon>
        <taxon>Lentzea</taxon>
    </lineage>
</organism>
<protein>
    <submittedName>
        <fullName evidence="2">Uncharacterized protein</fullName>
    </submittedName>
</protein>
<keyword evidence="3" id="KW-1185">Reference proteome</keyword>
<reference evidence="3" key="1">
    <citation type="submission" date="2016-10" db="EMBL/GenBank/DDBJ databases">
        <authorList>
            <person name="Varghese N."/>
            <person name="Submissions S."/>
        </authorList>
    </citation>
    <scope>NUCLEOTIDE SEQUENCE [LARGE SCALE GENOMIC DNA]</scope>
    <source>
        <strain evidence="3">CGMCC 4.6609</strain>
    </source>
</reference>
<name>A0A1H0UH11_9PSEU</name>
<feature type="compositionally biased region" description="Low complexity" evidence="1">
    <location>
        <begin position="57"/>
        <end position="67"/>
    </location>
</feature>
<evidence type="ECO:0000313" key="3">
    <source>
        <dbReference type="Proteomes" id="UP000199691"/>
    </source>
</evidence>
<dbReference type="RefSeq" id="WP_090100858.1">
    <property type="nucleotide sequence ID" value="NZ_FNIX01000012.1"/>
</dbReference>
<evidence type="ECO:0000313" key="2">
    <source>
        <dbReference type="EMBL" id="SDP65464.1"/>
    </source>
</evidence>
<proteinExistence type="predicted"/>
<accession>A0A1H0UH11</accession>
<feature type="compositionally biased region" description="Basic and acidic residues" evidence="1">
    <location>
        <begin position="71"/>
        <end position="80"/>
    </location>
</feature>
<dbReference type="AlphaFoldDB" id="A0A1H0UH11"/>
<sequence>MVDCEPGIGDLGVQRGFAKAAVPQGDAAGVVRPFGDFQSLLQVRQGRRRPPPPRPGPSQGQRNGPSGTAEQTREAEDRGDWATAISLKNKRLAEMAREQR</sequence>
<dbReference type="EMBL" id="FNIX01000012">
    <property type="protein sequence ID" value="SDP65464.1"/>
    <property type="molecule type" value="Genomic_DNA"/>
</dbReference>
<evidence type="ECO:0000256" key="1">
    <source>
        <dbReference type="SAM" id="MobiDB-lite"/>
    </source>
</evidence>